<gene>
    <name evidence="2" type="ORF">H4R26_003959</name>
</gene>
<keyword evidence="3" id="KW-1185">Reference proteome</keyword>
<accession>A0A9W8EIN3</accession>
<organism evidence="2 3">
    <name type="scientific">Coemansia thaxteri</name>
    <dbReference type="NCBI Taxonomy" id="2663907"/>
    <lineage>
        <taxon>Eukaryota</taxon>
        <taxon>Fungi</taxon>
        <taxon>Fungi incertae sedis</taxon>
        <taxon>Zoopagomycota</taxon>
        <taxon>Kickxellomycotina</taxon>
        <taxon>Kickxellomycetes</taxon>
        <taxon>Kickxellales</taxon>
        <taxon>Kickxellaceae</taxon>
        <taxon>Coemansia</taxon>
    </lineage>
</organism>
<keyword evidence="1" id="KW-0812">Transmembrane</keyword>
<reference evidence="2" key="1">
    <citation type="submission" date="2022-07" db="EMBL/GenBank/DDBJ databases">
        <title>Phylogenomic reconstructions and comparative analyses of Kickxellomycotina fungi.</title>
        <authorList>
            <person name="Reynolds N.K."/>
            <person name="Stajich J.E."/>
            <person name="Barry K."/>
            <person name="Grigoriev I.V."/>
            <person name="Crous P."/>
            <person name="Smith M.E."/>
        </authorList>
    </citation>
    <scope>NUCLEOTIDE SEQUENCE</scope>
    <source>
        <strain evidence="2">IMI 214461</strain>
    </source>
</reference>
<dbReference type="AlphaFoldDB" id="A0A9W8EIN3"/>
<dbReference type="EMBL" id="JANBQF010000369">
    <property type="protein sequence ID" value="KAJ2001753.1"/>
    <property type="molecule type" value="Genomic_DNA"/>
</dbReference>
<keyword evidence="1" id="KW-1133">Transmembrane helix</keyword>
<name>A0A9W8EIN3_9FUNG</name>
<evidence type="ECO:0000313" key="3">
    <source>
        <dbReference type="Proteomes" id="UP001150907"/>
    </source>
</evidence>
<keyword evidence="1" id="KW-0472">Membrane</keyword>
<dbReference type="Proteomes" id="UP001150907">
    <property type="component" value="Unassembled WGS sequence"/>
</dbReference>
<feature type="transmembrane region" description="Helical" evidence="1">
    <location>
        <begin position="32"/>
        <end position="58"/>
    </location>
</feature>
<evidence type="ECO:0000313" key="2">
    <source>
        <dbReference type="EMBL" id="KAJ2001753.1"/>
    </source>
</evidence>
<sequence>MYDPLTIALYQNYREHACVARFGCQPSLTPQLVMYIIAGNCAVCFSSFATGIVCAVIIRTMYYDKAGAPTPDEEVLKALAAAEEEKARNEQHLQDNPLD</sequence>
<comment type="caution">
    <text evidence="2">The sequence shown here is derived from an EMBL/GenBank/DDBJ whole genome shotgun (WGS) entry which is preliminary data.</text>
</comment>
<evidence type="ECO:0000256" key="1">
    <source>
        <dbReference type="SAM" id="Phobius"/>
    </source>
</evidence>
<protein>
    <submittedName>
        <fullName evidence="2">Uncharacterized protein</fullName>
    </submittedName>
</protein>
<proteinExistence type="predicted"/>